<dbReference type="HOGENOM" id="CLU_1193370_0_0_9"/>
<proteinExistence type="predicted"/>
<name>D4MLU9_9FIRM</name>
<protein>
    <submittedName>
        <fullName evidence="1">Uncharacterized protein</fullName>
    </submittedName>
</protein>
<dbReference type="Pfam" id="PF20457">
    <property type="entry name" value="DUF6710"/>
    <property type="match status" value="1"/>
</dbReference>
<evidence type="ECO:0000313" key="1">
    <source>
        <dbReference type="EMBL" id="CBL34732.1"/>
    </source>
</evidence>
<reference evidence="1 2" key="2">
    <citation type="submission" date="2010-03" db="EMBL/GenBank/DDBJ databases">
        <authorList>
            <person name="Pajon A."/>
        </authorList>
    </citation>
    <scope>NUCLEOTIDE SEQUENCE [LARGE SCALE GENOMIC DNA]</scope>
    <source>
        <strain evidence="1 2">V10Sc8a</strain>
    </source>
</reference>
<dbReference type="Proteomes" id="UP000007050">
    <property type="component" value="Chromosome"/>
</dbReference>
<reference evidence="1 2" key="1">
    <citation type="submission" date="2010-03" db="EMBL/GenBank/DDBJ databases">
        <title>The genome sequence of Eubacterium siraeum V10Sc8a.</title>
        <authorList>
            <consortium name="metaHIT consortium -- http://www.metahit.eu/"/>
            <person name="Pajon A."/>
            <person name="Turner K."/>
            <person name="Parkhill J."/>
            <person name="Duncan S."/>
            <person name="Flint H."/>
        </authorList>
    </citation>
    <scope>NUCLEOTIDE SEQUENCE [LARGE SCALE GENOMIC DNA]</scope>
    <source>
        <strain evidence="1 2">V10Sc8a</strain>
    </source>
</reference>
<organism evidence="1 2">
    <name type="scientific">[Eubacterium] siraeum V10Sc8a</name>
    <dbReference type="NCBI Taxonomy" id="717961"/>
    <lineage>
        <taxon>Bacteria</taxon>
        <taxon>Bacillati</taxon>
        <taxon>Bacillota</taxon>
        <taxon>Clostridia</taxon>
        <taxon>Eubacteriales</taxon>
        <taxon>Oscillospiraceae</taxon>
        <taxon>Oscillospiraceae incertae sedis</taxon>
    </lineage>
</organism>
<dbReference type="BioCyc" id="ESIR717961:G136L-1509-MONOMER"/>
<dbReference type="PATRIC" id="fig|717961.3.peg.1936"/>
<gene>
    <name evidence="1" type="ORF">ES1_18170</name>
</gene>
<dbReference type="EMBL" id="FP929059">
    <property type="protein sequence ID" value="CBL34732.1"/>
    <property type="molecule type" value="Genomic_DNA"/>
</dbReference>
<evidence type="ECO:0000313" key="2">
    <source>
        <dbReference type="Proteomes" id="UP000007050"/>
    </source>
</evidence>
<sequence length="232" mass="27309">MFIKKKIKKRSIDNKHQFNCVYDYIKNTAEEVDKKTAIMFCDYVIDILCKNIESNMQLNFINHNVDDFVLPFHENEYENENPYSSFIWFPVSVTVKGKPINTETDSMIDIDLAKCHLFCNTRKTNSLLNLLKYISDSGFYFDKDSHRAMYIEYLNVCTFVSEGVHSLSIAHHLKQGKITAKLVDITTIFPYVSTDGDYWYVNGDTYNEYLAEDYRFCLIYEIAKFKYGLEHE</sequence>
<dbReference type="InterPro" id="IPR046556">
    <property type="entry name" value="DUF6710"/>
</dbReference>
<dbReference type="KEGG" id="esr:ES1_18170"/>
<accession>D4MLU9</accession>
<dbReference type="AlphaFoldDB" id="D4MLU9"/>